<accession>A0A395NED0</accession>
<name>A0A395NED0_TRIAR</name>
<proteinExistence type="predicted"/>
<feature type="compositionally biased region" description="Basic and acidic residues" evidence="1">
    <location>
        <begin position="60"/>
        <end position="76"/>
    </location>
</feature>
<sequence length="133" mass="15107">MELAHTQQHPPPRRPLPQRLPHGPPENRQADGIKTAQHGPHDKLRMLEPDECNQRLAHAGQEHRSDKGPGHCARKGEMVIRGREPRVDVARRRAVDENVVRGLQVERFLDLGVGSGEEVQQRHDEEEEVWPGS</sequence>
<dbReference type="Proteomes" id="UP000266272">
    <property type="component" value="Unassembled WGS sequence"/>
</dbReference>
<feature type="region of interest" description="Disordered" evidence="1">
    <location>
        <begin position="1"/>
        <end position="76"/>
    </location>
</feature>
<dbReference type="AlphaFoldDB" id="A0A395NED0"/>
<gene>
    <name evidence="2" type="ORF">TARUN_8066</name>
</gene>
<organism evidence="2 3">
    <name type="scientific">Trichoderma arundinaceum</name>
    <dbReference type="NCBI Taxonomy" id="490622"/>
    <lineage>
        <taxon>Eukaryota</taxon>
        <taxon>Fungi</taxon>
        <taxon>Dikarya</taxon>
        <taxon>Ascomycota</taxon>
        <taxon>Pezizomycotina</taxon>
        <taxon>Sordariomycetes</taxon>
        <taxon>Hypocreomycetidae</taxon>
        <taxon>Hypocreales</taxon>
        <taxon>Hypocreaceae</taxon>
        <taxon>Trichoderma</taxon>
    </lineage>
</organism>
<evidence type="ECO:0000256" key="1">
    <source>
        <dbReference type="SAM" id="MobiDB-lite"/>
    </source>
</evidence>
<comment type="caution">
    <text evidence="2">The sequence shown here is derived from an EMBL/GenBank/DDBJ whole genome shotgun (WGS) entry which is preliminary data.</text>
</comment>
<keyword evidence="3" id="KW-1185">Reference proteome</keyword>
<evidence type="ECO:0000313" key="2">
    <source>
        <dbReference type="EMBL" id="RFU74187.1"/>
    </source>
</evidence>
<reference evidence="2 3" key="1">
    <citation type="journal article" date="2018" name="PLoS Pathog.">
        <title>Evolution of structural diversity of trichothecenes, a family of toxins produced by plant pathogenic and entomopathogenic fungi.</title>
        <authorList>
            <person name="Proctor R.H."/>
            <person name="McCormick S.P."/>
            <person name="Kim H.S."/>
            <person name="Cardoza R.E."/>
            <person name="Stanley A.M."/>
            <person name="Lindo L."/>
            <person name="Kelly A."/>
            <person name="Brown D.W."/>
            <person name="Lee T."/>
            <person name="Vaughan M.M."/>
            <person name="Alexander N.J."/>
            <person name="Busman M."/>
            <person name="Gutierrez S."/>
        </authorList>
    </citation>
    <scope>NUCLEOTIDE SEQUENCE [LARGE SCALE GENOMIC DNA]</scope>
    <source>
        <strain evidence="2 3">IBT 40837</strain>
    </source>
</reference>
<protein>
    <submittedName>
        <fullName evidence="2">Uncharacterized protein</fullName>
    </submittedName>
</protein>
<evidence type="ECO:0000313" key="3">
    <source>
        <dbReference type="Proteomes" id="UP000266272"/>
    </source>
</evidence>
<dbReference type="EMBL" id="PXOA01000562">
    <property type="protein sequence ID" value="RFU74187.1"/>
    <property type="molecule type" value="Genomic_DNA"/>
</dbReference>
<feature type="compositionally biased region" description="Basic and acidic residues" evidence="1">
    <location>
        <begin position="39"/>
        <end position="48"/>
    </location>
</feature>